<reference evidence="2 3" key="1">
    <citation type="submission" date="2020-04" db="EMBL/GenBank/DDBJ databases">
        <authorList>
            <person name="Alioto T."/>
            <person name="Alioto T."/>
            <person name="Gomez Garrido J."/>
        </authorList>
    </citation>
    <scope>NUCLEOTIDE SEQUENCE [LARGE SCALE GENOMIC DNA]</scope>
</reference>
<sequence>MDGSADSRPKVTWAAECAGATSNAGDLLAALSQQVDPGEDPRNIVSEEAQRKKLANDLQVYERQVEMMKAMVGNLGEVASGKEAALSNVRAGVRALKDAGTALDGLASQLRRQRHLSSEEELAPLRRQLEDDAYNVERLRQLVASCKADVDGTTSAIAALKERTADELNALRVNYVGEAEKGEQRLKEARRAHEQARLEKERWKEHRREQVRRLEDVNDEAEALKRDFQKLADERARIHREQQQLEADDLKLRSAHNFDALEQRCQQNKRDAALHAEQHAAIQVRRSELRKVMSEEKTRKCRLTRDLTEAEQEHESLEKRHQELMLETHHLIDACLEKRELRDRVIAQTADHEREMLRKLEEAKENISREYAAMGARLSATRRSSCALLRSAEEETERARAELERRRAALNEELQVLNGCLEAARAAAEHESASAGRFYARVEHELDQSCRSIGQGIGVDLELMEARVQRLAVRTNRELPFMHARLDELRAKHELRSRELTLLLKLADAEAAVKVVDERDQKLQALVKELELETASLSGTLTRRSRLEHELRQQLKQLGVVPSEFALPVDQDADESDANASGADAEADDLKTALQQRVAQIQQSVKQLGWSDA</sequence>
<gene>
    <name evidence="2" type="ORF">CLODIP_2_CD07626</name>
</gene>
<feature type="coiled-coil region" evidence="1">
    <location>
        <begin position="307"/>
        <end position="420"/>
    </location>
</feature>
<dbReference type="EMBL" id="CADEPI010000286">
    <property type="protein sequence ID" value="CAB3382858.1"/>
    <property type="molecule type" value="Genomic_DNA"/>
</dbReference>
<evidence type="ECO:0000313" key="2">
    <source>
        <dbReference type="EMBL" id="CAB3382858.1"/>
    </source>
</evidence>
<organism evidence="2 3">
    <name type="scientific">Cloeon dipterum</name>
    <dbReference type="NCBI Taxonomy" id="197152"/>
    <lineage>
        <taxon>Eukaryota</taxon>
        <taxon>Metazoa</taxon>
        <taxon>Ecdysozoa</taxon>
        <taxon>Arthropoda</taxon>
        <taxon>Hexapoda</taxon>
        <taxon>Insecta</taxon>
        <taxon>Pterygota</taxon>
        <taxon>Palaeoptera</taxon>
        <taxon>Ephemeroptera</taxon>
        <taxon>Pisciforma</taxon>
        <taxon>Baetidae</taxon>
        <taxon>Cloeon</taxon>
    </lineage>
</organism>
<name>A0A8S1DJW9_9INSE</name>
<dbReference type="AlphaFoldDB" id="A0A8S1DJW9"/>
<dbReference type="Proteomes" id="UP000494165">
    <property type="component" value="Unassembled WGS sequence"/>
</dbReference>
<evidence type="ECO:0000256" key="1">
    <source>
        <dbReference type="SAM" id="Coils"/>
    </source>
</evidence>
<feature type="coiled-coil region" evidence="1">
    <location>
        <begin position="44"/>
        <end position="71"/>
    </location>
</feature>
<protein>
    <submittedName>
        <fullName evidence="2">Uncharacterized protein</fullName>
    </submittedName>
</protein>
<keyword evidence="1" id="KW-0175">Coiled coil</keyword>
<proteinExistence type="predicted"/>
<accession>A0A8S1DJW9</accession>
<feature type="coiled-coil region" evidence="1">
    <location>
        <begin position="179"/>
        <end position="248"/>
    </location>
</feature>
<evidence type="ECO:0000313" key="3">
    <source>
        <dbReference type="Proteomes" id="UP000494165"/>
    </source>
</evidence>
<comment type="caution">
    <text evidence="2">The sequence shown here is derived from an EMBL/GenBank/DDBJ whole genome shotgun (WGS) entry which is preliminary data.</text>
</comment>
<keyword evidence="3" id="KW-1185">Reference proteome</keyword>